<dbReference type="InterPro" id="IPR053180">
    <property type="entry name" value="Ca-binding_acidic-repeat"/>
</dbReference>
<dbReference type="PROSITE" id="PS00018">
    <property type="entry name" value="EF_HAND_1"/>
    <property type="match status" value="2"/>
</dbReference>
<comment type="caution">
    <text evidence="2">The sequence shown here is derived from an EMBL/GenBank/DDBJ whole genome shotgun (WGS) entry which is preliminary data.</text>
</comment>
<organism evidence="2 3">
    <name type="scientific">Haloferula rosea</name>
    <dbReference type="NCBI Taxonomy" id="490093"/>
    <lineage>
        <taxon>Bacteria</taxon>
        <taxon>Pseudomonadati</taxon>
        <taxon>Verrucomicrobiota</taxon>
        <taxon>Verrucomicrobiia</taxon>
        <taxon>Verrucomicrobiales</taxon>
        <taxon>Verrucomicrobiaceae</taxon>
        <taxon>Haloferula</taxon>
    </lineage>
</organism>
<dbReference type="RefSeq" id="WP_200278798.1">
    <property type="nucleotide sequence ID" value="NZ_JAENII010000006.1"/>
</dbReference>
<keyword evidence="3" id="KW-1185">Reference proteome</keyword>
<feature type="compositionally biased region" description="Basic and acidic residues" evidence="1">
    <location>
        <begin position="583"/>
        <end position="592"/>
    </location>
</feature>
<feature type="compositionally biased region" description="Polar residues" evidence="1">
    <location>
        <begin position="895"/>
        <end position="913"/>
    </location>
</feature>
<feature type="compositionally biased region" description="Polar residues" evidence="1">
    <location>
        <begin position="1"/>
        <end position="39"/>
    </location>
</feature>
<dbReference type="PANTHER" id="PTHR37467:SF1">
    <property type="entry name" value="EXPORTED CALCIUM-BINDING GLYCOPROTEIN"/>
    <property type="match status" value="1"/>
</dbReference>
<protein>
    <submittedName>
        <fullName evidence="2">DUF1800 domain-containing protein</fullName>
    </submittedName>
</protein>
<feature type="compositionally biased region" description="Acidic residues" evidence="1">
    <location>
        <begin position="236"/>
        <end position="266"/>
    </location>
</feature>
<feature type="region of interest" description="Disordered" evidence="1">
    <location>
        <begin position="1"/>
        <end position="41"/>
    </location>
</feature>
<evidence type="ECO:0000313" key="3">
    <source>
        <dbReference type="Proteomes" id="UP000658278"/>
    </source>
</evidence>
<feature type="compositionally biased region" description="Acidic residues" evidence="1">
    <location>
        <begin position="202"/>
        <end position="218"/>
    </location>
</feature>
<dbReference type="EMBL" id="JAENII010000006">
    <property type="protein sequence ID" value="MBK1827350.1"/>
    <property type="molecule type" value="Genomic_DNA"/>
</dbReference>
<reference evidence="2" key="1">
    <citation type="submission" date="2021-01" db="EMBL/GenBank/DDBJ databases">
        <title>Modified the classification status of verrucomicrobia.</title>
        <authorList>
            <person name="Feng X."/>
        </authorList>
    </citation>
    <scope>NUCLEOTIDE SEQUENCE</scope>
    <source>
        <strain evidence="2">KCTC 22201</strain>
    </source>
</reference>
<feature type="compositionally biased region" description="Low complexity" evidence="1">
    <location>
        <begin position="847"/>
        <end position="859"/>
    </location>
</feature>
<feature type="compositionally biased region" description="Basic and acidic residues" evidence="1">
    <location>
        <begin position="554"/>
        <end position="565"/>
    </location>
</feature>
<feature type="compositionally biased region" description="Acidic residues" evidence="1">
    <location>
        <begin position="877"/>
        <end position="890"/>
    </location>
</feature>
<feature type="region of interest" description="Disordered" evidence="1">
    <location>
        <begin position="201"/>
        <end position="293"/>
    </location>
</feature>
<dbReference type="PANTHER" id="PTHR37467">
    <property type="entry name" value="EXPORTED CALCIUM-BINDING GLYCOPROTEIN-RELATED"/>
    <property type="match status" value="1"/>
</dbReference>
<dbReference type="InterPro" id="IPR014917">
    <property type="entry name" value="DUF1800"/>
</dbReference>
<dbReference type="Pfam" id="PF08811">
    <property type="entry name" value="DUF1800"/>
    <property type="match status" value="1"/>
</dbReference>
<feature type="region of interest" description="Disordered" evidence="1">
    <location>
        <begin position="830"/>
        <end position="913"/>
    </location>
</feature>
<evidence type="ECO:0000256" key="1">
    <source>
        <dbReference type="SAM" id="MobiDB-lite"/>
    </source>
</evidence>
<feature type="region of interest" description="Disordered" evidence="1">
    <location>
        <begin position="937"/>
        <end position="964"/>
    </location>
</feature>
<feature type="region of interest" description="Disordered" evidence="1">
    <location>
        <begin position="531"/>
        <end position="634"/>
    </location>
</feature>
<dbReference type="InterPro" id="IPR018247">
    <property type="entry name" value="EF_Hand_1_Ca_BS"/>
</dbReference>
<feature type="compositionally biased region" description="Acidic residues" evidence="1">
    <location>
        <begin position="566"/>
        <end position="582"/>
    </location>
</feature>
<dbReference type="Proteomes" id="UP000658278">
    <property type="component" value="Unassembled WGS sequence"/>
</dbReference>
<accession>A0A934RB84</accession>
<name>A0A934RB84_9BACT</name>
<sequence length="1630" mass="175864">MAATPQALNSVWSLGSDDGSTSPFRQESFGPNSAPGSSTAKDDDYYFAGNYPSPIGSLASDEAIENVERALTAGDPRQRFHFPLSAAQRSSDAHFMLTVDLFGGGIWVGGTLPGFGQHDITISLNGQPLGTWTSIETNTLLKIPFDASAFPLTAEDNILTIERTGTTAGGYISLDYLKLDVDEDAYADGDGDGMPRWYEEMYGLDDGDGTDAALDPDGDGLSSLAESALRTNPTDPDTDNDGLFDDEASDPLDADSDDDGLLDGDELTTLTDNPDSDGDNFPDGYEVELGSDPASAASTPFSFPGSIGLQFLAAREDSIALGTWERAGVIPAPHWNASNLQPTWPPNSTPLTDSATALIDGAGNATTVHASWSFGYAVVGRHSGGGDERLLDSGIWTDQPHGPDIPVEVTLSGIPFSTYDVIVYCGGPNPYNRASARLDGDASSTRYLRSAAAPPFLAWTEATATTEPELTDANYVRFRGLSGSSQKVILEQLDNDSVAIHGVQIIDMAADSDGDGIPDAVEIEHRLDPAASDATADPDQDGLGNAAELTAGTDPHEADTDHDGLLDGEETITDPLDPDSDDDGLRDGDEVHGNPFPSNPMLIDSDSDGRDDPTELAAGTDPQNPADVPPGVPVWNPTTRTWLWQVDDIRLRWNHAESPLAGRRTELFELVTEFDDGGWSAAIRMGLYYRDGVVTHRIRCINGVFHYEGQPGWSFYGTGSTQPANDLKQALGFSGFGEADDSLPLRLQFTAHQPDPGENLWTLTYNLYQTENPAQPVLLGTESWTNGVAADPRLLDGSAPWTDVYGNPNVPTFDNEPGVEAFITRQALGPADADSDGMPDSWETTHLLNPADPADATLDPDNDGVISRDEFFAGTDPNDDDSDGDQVLDGEEIRQGSSPNDPNSYPTYFHFSSSPDDLDGNGLSDAWTLWAGGAPRNPLADDDGDGMSNLAESEAGTDPDDPNSRLDLVALKSGNDLSLEWPDIRGKAHGIEYSETLDQWDPASGLPASSASNGRRSLTIPNALSGTHGFYRTTIGPMDSDGDGVEDWVELEFLASSPDSANSSGQAAERAVGAPLSGDAKALVEKLSTGAFPGSGPGSTGSPSAVHAARFLMQASFGPTPESIDRVREIGYEAWIDEQLAMPASALTPYIREIKEDARNGRLDPLYDYNDGGSYVTGRNVTTPWARHAIDGPDQLRQRLAFALSQILVVSRRDAQLADRPEGMAHYYDMLSRHAFGNYGELLYDVALHPAMGWYLSHVGNQKADPTIPRYPDENFAREIMQLFSIGLWELNMDGTRKSTPNGQPIATYGNAEITELARVFTGLYYDSPWGWGSGGWADEHYLKPMVMHPQYHDFGSKTLLGGVTLPAREPSAENGLSDIHDAVDHLFRHPNTAPFISRRLIQFLVTANPSPAYVSRVSSVFADDGEGKRGNLGAVAKAILLDPEARNLPTDPAFGKTREPVIRTMHLARLMKMTEAHEEFVWWNPDETYYDYSFQEPLSSPSVFNFFTPEYQAPGAIRNSGLVSPGFQILDSYSVVSFPNLLWDYLNEGFDSGWSINFDPNHSELLKLTAEDGMLIDRINLLLCAGNMSARTRSAILDAFAAEPDLTPKDKVVVALWTTINSPEGATQR</sequence>
<proteinExistence type="predicted"/>
<gene>
    <name evidence="2" type="ORF">JIN81_09975</name>
</gene>
<evidence type="ECO:0000313" key="2">
    <source>
        <dbReference type="EMBL" id="MBK1827350.1"/>
    </source>
</evidence>